<evidence type="ECO:0000313" key="2">
    <source>
        <dbReference type="Proteomes" id="UP000467132"/>
    </source>
</evidence>
<protein>
    <submittedName>
        <fullName evidence="1">Uncharacterized protein</fullName>
    </submittedName>
</protein>
<dbReference type="EMBL" id="QXXA01000025">
    <property type="protein sequence ID" value="NBI08217.1"/>
    <property type="molecule type" value="Genomic_DNA"/>
</dbReference>
<comment type="caution">
    <text evidence="1">The sequence shown here is derived from an EMBL/GenBank/DDBJ whole genome shotgun (WGS) entry which is preliminary data.</text>
</comment>
<proteinExistence type="predicted"/>
<organism evidence="1 2">
    <name type="scientific">Senegalia massiliensis</name>
    <dbReference type="NCBI Taxonomy" id="1720316"/>
    <lineage>
        <taxon>Bacteria</taxon>
        <taxon>Bacillati</taxon>
        <taxon>Bacillota</taxon>
        <taxon>Clostridia</taxon>
        <taxon>Eubacteriales</taxon>
        <taxon>Clostridiaceae</taxon>
        <taxon>Senegalia</taxon>
    </lineage>
</organism>
<evidence type="ECO:0000313" key="1">
    <source>
        <dbReference type="EMBL" id="NBI08217.1"/>
    </source>
</evidence>
<name>A0A845QZ38_9CLOT</name>
<dbReference type="AlphaFoldDB" id="A0A845QZ38"/>
<dbReference type="RefSeq" id="WP_160198679.1">
    <property type="nucleotide sequence ID" value="NZ_QXXA01000025.1"/>
</dbReference>
<sequence length="89" mass="10462">MKVYIKELEGQNCVFESISGIIASVEVEVDCNEEYIDKTIEEREGIVNDIVNEIRKLNIGEKIERFGFNWKVEEMSKEEYFCLGEFEGW</sequence>
<reference evidence="1 2" key="1">
    <citation type="submission" date="2018-08" db="EMBL/GenBank/DDBJ databases">
        <title>Murine metabolic-syndrome-specific gut microbial biobank.</title>
        <authorList>
            <person name="Liu C."/>
        </authorList>
    </citation>
    <scope>NUCLEOTIDE SEQUENCE [LARGE SCALE GENOMIC DNA]</scope>
    <source>
        <strain evidence="1 2">583</strain>
    </source>
</reference>
<gene>
    <name evidence="1" type="ORF">D3Z33_15260</name>
</gene>
<dbReference type="Proteomes" id="UP000467132">
    <property type="component" value="Unassembled WGS sequence"/>
</dbReference>
<keyword evidence="2" id="KW-1185">Reference proteome</keyword>
<accession>A0A845QZ38</accession>